<reference evidence="2 3" key="1">
    <citation type="journal article" date="2024" name="Plant Biotechnol. J.">
        <title>Dendrobium thyrsiflorum genome and its molecular insights into genes involved in important horticultural traits.</title>
        <authorList>
            <person name="Chen B."/>
            <person name="Wang J.Y."/>
            <person name="Zheng P.J."/>
            <person name="Li K.L."/>
            <person name="Liang Y.M."/>
            <person name="Chen X.F."/>
            <person name="Zhang C."/>
            <person name="Zhao X."/>
            <person name="He X."/>
            <person name="Zhang G.Q."/>
            <person name="Liu Z.J."/>
            <person name="Xu Q."/>
        </authorList>
    </citation>
    <scope>NUCLEOTIDE SEQUENCE [LARGE SCALE GENOMIC DNA]</scope>
    <source>
        <strain evidence="2">GZMU011</strain>
    </source>
</reference>
<dbReference type="AlphaFoldDB" id="A0ABD0TUJ1"/>
<dbReference type="EMBL" id="JANQDX010000020">
    <property type="protein sequence ID" value="KAL0903353.1"/>
    <property type="molecule type" value="Genomic_DNA"/>
</dbReference>
<dbReference type="Proteomes" id="UP001552299">
    <property type="component" value="Unassembled WGS sequence"/>
</dbReference>
<sequence>MHHLALKVDGGGNDDELNQDPMVLSSRQSDKLPGCKQGFATSLMRPVRSQNIVSHAPFDEVDLHCIGAVRQWVREIIR</sequence>
<evidence type="ECO:0000313" key="3">
    <source>
        <dbReference type="Proteomes" id="UP001552299"/>
    </source>
</evidence>
<name>A0ABD0TUJ1_DENTH</name>
<organism evidence="2 3">
    <name type="scientific">Dendrobium thyrsiflorum</name>
    <name type="common">Pinecone-like raceme dendrobium</name>
    <name type="synonym">Orchid</name>
    <dbReference type="NCBI Taxonomy" id="117978"/>
    <lineage>
        <taxon>Eukaryota</taxon>
        <taxon>Viridiplantae</taxon>
        <taxon>Streptophyta</taxon>
        <taxon>Embryophyta</taxon>
        <taxon>Tracheophyta</taxon>
        <taxon>Spermatophyta</taxon>
        <taxon>Magnoliopsida</taxon>
        <taxon>Liliopsida</taxon>
        <taxon>Asparagales</taxon>
        <taxon>Orchidaceae</taxon>
        <taxon>Epidendroideae</taxon>
        <taxon>Malaxideae</taxon>
        <taxon>Dendrobiinae</taxon>
        <taxon>Dendrobium</taxon>
    </lineage>
</organism>
<gene>
    <name evidence="2" type="ORF">M5K25_027726</name>
</gene>
<evidence type="ECO:0000256" key="1">
    <source>
        <dbReference type="SAM" id="MobiDB-lite"/>
    </source>
</evidence>
<evidence type="ECO:0000313" key="2">
    <source>
        <dbReference type="EMBL" id="KAL0903353.1"/>
    </source>
</evidence>
<proteinExistence type="predicted"/>
<comment type="caution">
    <text evidence="2">The sequence shown here is derived from an EMBL/GenBank/DDBJ whole genome shotgun (WGS) entry which is preliminary data.</text>
</comment>
<protein>
    <submittedName>
        <fullName evidence="2">Uncharacterized protein</fullName>
    </submittedName>
</protein>
<feature type="region of interest" description="Disordered" evidence="1">
    <location>
        <begin position="1"/>
        <end position="20"/>
    </location>
</feature>
<accession>A0ABD0TUJ1</accession>
<keyword evidence="3" id="KW-1185">Reference proteome</keyword>